<feature type="chain" id="PRO_5020794338" evidence="3">
    <location>
        <begin position="26"/>
        <end position="395"/>
    </location>
</feature>
<comment type="similarity">
    <text evidence="1">Belongs to the leucine-binding protein family.</text>
</comment>
<dbReference type="InterPro" id="IPR051010">
    <property type="entry name" value="BCAA_transport"/>
</dbReference>
<dbReference type="EMBL" id="CP038015">
    <property type="protein sequence ID" value="QBP41127.1"/>
    <property type="molecule type" value="Genomic_DNA"/>
</dbReference>
<evidence type="ECO:0000313" key="5">
    <source>
        <dbReference type="EMBL" id="QBP41127.1"/>
    </source>
</evidence>
<evidence type="ECO:0000259" key="4">
    <source>
        <dbReference type="Pfam" id="PF13458"/>
    </source>
</evidence>
<organism evidence="5 6">
    <name type="scientific">Paenisporosarcina antarctica</name>
    <dbReference type="NCBI Taxonomy" id="417367"/>
    <lineage>
        <taxon>Bacteria</taxon>
        <taxon>Bacillati</taxon>
        <taxon>Bacillota</taxon>
        <taxon>Bacilli</taxon>
        <taxon>Bacillales</taxon>
        <taxon>Caryophanaceae</taxon>
        <taxon>Paenisporosarcina</taxon>
    </lineage>
</organism>
<reference evidence="5 6" key="1">
    <citation type="submission" date="2019-03" db="EMBL/GenBank/DDBJ databases">
        <title>Complete genome sequence of Paenisporosarcina antarctica CGMCC 1.6503T.</title>
        <authorList>
            <person name="Rong J.-C."/>
            <person name="Chi N.-Y."/>
            <person name="Zhang Q.-F."/>
        </authorList>
    </citation>
    <scope>NUCLEOTIDE SEQUENCE [LARGE SCALE GENOMIC DNA]</scope>
    <source>
        <strain evidence="5 6">CGMCC 1.6503</strain>
    </source>
</reference>
<name>A0A4P6ZXI7_9BACL</name>
<feature type="signal peptide" evidence="3">
    <location>
        <begin position="1"/>
        <end position="25"/>
    </location>
</feature>
<sequence>MKKLLLTLLMAIMVTIILGACSDGADEKTGDEDSSEVSEYKIGVIYSKTGPNSPLGEPEWNATKLIEEKINSDGGINGIPLNIVMADDESTQEKATQEANRLINDEDVLVLLGSSGSGESLAIKGIAMQQEVPMISAAASTHIVEPVEDSKWVFKTPQSDRLAVERVYIYMNEQGINKIGTIVDSNAFGTSGLEQMEALADEYNIEIVAKESYNTKDPDMSAQLTKINSAKAQAILVWGTNPGPAVIAKNTRALGIDLPIIGSHGIANQNFITLAENAAEGVIIPTGKLLFPSQISADDVQYDVISSFYKDYTDKYDSEPTNFGSYGYDNLMLVIDALQSGATDRDSIRDYLENDVTDWVGTTGVFNYTDKDHNGLTADSLVMAVVKDGEWILLK</sequence>
<dbReference type="InterPro" id="IPR028082">
    <property type="entry name" value="Peripla_BP_I"/>
</dbReference>
<feature type="domain" description="Leucine-binding protein" evidence="4">
    <location>
        <begin position="40"/>
        <end position="389"/>
    </location>
</feature>
<dbReference type="Pfam" id="PF13458">
    <property type="entry name" value="Peripla_BP_6"/>
    <property type="match status" value="1"/>
</dbReference>
<keyword evidence="6" id="KW-1185">Reference proteome</keyword>
<dbReference type="SUPFAM" id="SSF53822">
    <property type="entry name" value="Periplasmic binding protein-like I"/>
    <property type="match status" value="1"/>
</dbReference>
<dbReference type="Gene3D" id="3.40.50.2300">
    <property type="match status" value="2"/>
</dbReference>
<dbReference type="RefSeq" id="WP_134209780.1">
    <property type="nucleotide sequence ID" value="NZ_CP038015.1"/>
</dbReference>
<dbReference type="InterPro" id="IPR028081">
    <property type="entry name" value="Leu-bd"/>
</dbReference>
<dbReference type="Proteomes" id="UP000294292">
    <property type="component" value="Chromosome"/>
</dbReference>
<evidence type="ECO:0000256" key="1">
    <source>
        <dbReference type="ARBA" id="ARBA00010062"/>
    </source>
</evidence>
<proteinExistence type="inferred from homology"/>
<dbReference type="AlphaFoldDB" id="A0A4P6ZXI7"/>
<evidence type="ECO:0000256" key="3">
    <source>
        <dbReference type="SAM" id="SignalP"/>
    </source>
</evidence>
<dbReference type="PROSITE" id="PS51257">
    <property type="entry name" value="PROKAR_LIPOPROTEIN"/>
    <property type="match status" value="1"/>
</dbReference>
<dbReference type="CDD" id="cd06333">
    <property type="entry name" value="PBP1_ABC_RPA1789-like"/>
    <property type="match status" value="1"/>
</dbReference>
<dbReference type="KEGG" id="panc:E2636_08295"/>
<dbReference type="PANTHER" id="PTHR30483">
    <property type="entry name" value="LEUCINE-SPECIFIC-BINDING PROTEIN"/>
    <property type="match status" value="1"/>
</dbReference>
<keyword evidence="2 3" id="KW-0732">Signal</keyword>
<dbReference type="OrthoDB" id="9783240at2"/>
<gene>
    <name evidence="5" type="ORF">E2636_08295</name>
</gene>
<accession>A0A4P6ZXI7</accession>
<dbReference type="PANTHER" id="PTHR30483:SF38">
    <property type="entry name" value="BLR7848 PROTEIN"/>
    <property type="match status" value="1"/>
</dbReference>
<evidence type="ECO:0000313" key="6">
    <source>
        <dbReference type="Proteomes" id="UP000294292"/>
    </source>
</evidence>
<protein>
    <submittedName>
        <fullName evidence="5">ABC transporter substrate-binding protein</fullName>
    </submittedName>
</protein>
<evidence type="ECO:0000256" key="2">
    <source>
        <dbReference type="ARBA" id="ARBA00022729"/>
    </source>
</evidence>